<gene>
    <name evidence="2" type="ORF">NLU13_3070</name>
</gene>
<reference evidence="2" key="1">
    <citation type="submission" date="2022-10" db="EMBL/GenBank/DDBJ databases">
        <title>Determination and structural analysis of whole genome sequence of Sarocladium strictum F4-1.</title>
        <authorList>
            <person name="Hu L."/>
            <person name="Jiang Y."/>
        </authorList>
    </citation>
    <scope>NUCLEOTIDE SEQUENCE</scope>
    <source>
        <strain evidence="2">F4-1</strain>
    </source>
</reference>
<feature type="region of interest" description="Disordered" evidence="1">
    <location>
        <begin position="1"/>
        <end position="44"/>
    </location>
</feature>
<evidence type="ECO:0000256" key="1">
    <source>
        <dbReference type="SAM" id="MobiDB-lite"/>
    </source>
</evidence>
<organism evidence="2 3">
    <name type="scientific">Sarocladium strictum</name>
    <name type="common">Black bundle disease fungus</name>
    <name type="synonym">Acremonium strictum</name>
    <dbReference type="NCBI Taxonomy" id="5046"/>
    <lineage>
        <taxon>Eukaryota</taxon>
        <taxon>Fungi</taxon>
        <taxon>Dikarya</taxon>
        <taxon>Ascomycota</taxon>
        <taxon>Pezizomycotina</taxon>
        <taxon>Sordariomycetes</taxon>
        <taxon>Hypocreomycetidae</taxon>
        <taxon>Hypocreales</taxon>
        <taxon>Sarocladiaceae</taxon>
        <taxon>Sarocladium</taxon>
    </lineage>
</organism>
<feature type="compositionally biased region" description="Low complexity" evidence="1">
    <location>
        <begin position="24"/>
        <end position="34"/>
    </location>
</feature>
<name>A0AA39LA28_SARSR</name>
<feature type="compositionally biased region" description="Low complexity" evidence="1">
    <location>
        <begin position="1"/>
        <end position="17"/>
    </location>
</feature>
<protein>
    <submittedName>
        <fullName evidence="2">Uncharacterized protein</fullName>
    </submittedName>
</protein>
<dbReference type="AlphaFoldDB" id="A0AA39LA28"/>
<comment type="caution">
    <text evidence="2">The sequence shown here is derived from an EMBL/GenBank/DDBJ whole genome shotgun (WGS) entry which is preliminary data.</text>
</comment>
<feature type="region of interest" description="Disordered" evidence="1">
    <location>
        <begin position="162"/>
        <end position="192"/>
    </location>
</feature>
<feature type="region of interest" description="Disordered" evidence="1">
    <location>
        <begin position="300"/>
        <end position="319"/>
    </location>
</feature>
<feature type="region of interest" description="Disordered" evidence="1">
    <location>
        <begin position="332"/>
        <end position="362"/>
    </location>
</feature>
<dbReference type="Proteomes" id="UP001175261">
    <property type="component" value="Unassembled WGS sequence"/>
</dbReference>
<evidence type="ECO:0000313" key="3">
    <source>
        <dbReference type="Proteomes" id="UP001175261"/>
    </source>
</evidence>
<keyword evidence="3" id="KW-1185">Reference proteome</keyword>
<evidence type="ECO:0000313" key="2">
    <source>
        <dbReference type="EMBL" id="KAK0389495.1"/>
    </source>
</evidence>
<feature type="compositionally biased region" description="Basic residues" evidence="1">
    <location>
        <begin position="309"/>
        <end position="318"/>
    </location>
</feature>
<dbReference type="EMBL" id="JAPDFR010000002">
    <property type="protein sequence ID" value="KAK0389495.1"/>
    <property type="molecule type" value="Genomic_DNA"/>
</dbReference>
<accession>A0AA39LA28</accession>
<proteinExistence type="predicted"/>
<feature type="compositionally biased region" description="Polar residues" evidence="1">
    <location>
        <begin position="35"/>
        <end position="44"/>
    </location>
</feature>
<sequence length="556" mass="61566">MAAATSSPFSSGSSSRSFYTANASSGDLSTSASSPVQSRPSPYRTTRQLPLELKQHCQILLEEQLYVPAINLLNSALATSASGRQTIPKPVAVPPASHIALLSTLAIHPLYTSRAEKQDQCTVANLSLAYLQSLLEIAGPLNADFRTAFQFNVSPRWTRRGGFNSTGNNSDASDAESDRDDDRLRGKMSNDSSVWNRSRDFCVVVGWAFRCSTLHPNRWQYWRRWLSFVLDVLEKDWDERTRLDHENHEISSRSGEAVKTLREQSIIAQYMKELTGRAGCKTIVKAMLTTGEENAVAFPEIFDREPRGPRKSSNKRKRDAVLDLENDRFGDYFDDESISSGVSEPPTPQKPKDGRARPVAATSNGNVESIQLRLRLFKIISAAMDVLEPDVLGDLYLILACELKNLPLDMFALLITTRSTPLGRISQHALIKDLLRLFINKVPRAIDEDNLLDLEMAKKHLINQAANTSAVEDNAKLSLVIESTLQLLWQDRSSTPGEFANGLAEAAEKGIVARGAKVKRKRSASGKTQRGEGIAQHVLARSSERIRMLVEIMGGS</sequence>